<feature type="transmembrane region" description="Helical" evidence="1">
    <location>
        <begin position="33"/>
        <end position="50"/>
    </location>
</feature>
<feature type="transmembrane region" description="Helical" evidence="1">
    <location>
        <begin position="175"/>
        <end position="195"/>
    </location>
</feature>
<dbReference type="RefSeq" id="WP_314012513.1">
    <property type="nucleotide sequence ID" value="NZ_JAVTTP010000001.1"/>
</dbReference>
<organism evidence="3 4">
    <name type="scientific">Pricia mediterranea</name>
    <dbReference type="NCBI Taxonomy" id="3076079"/>
    <lineage>
        <taxon>Bacteria</taxon>
        <taxon>Pseudomonadati</taxon>
        <taxon>Bacteroidota</taxon>
        <taxon>Flavobacteriia</taxon>
        <taxon>Flavobacteriales</taxon>
        <taxon>Flavobacteriaceae</taxon>
        <taxon>Pricia</taxon>
    </lineage>
</organism>
<proteinExistence type="predicted"/>
<feature type="transmembrane region" description="Helical" evidence="1">
    <location>
        <begin position="207"/>
        <end position="225"/>
    </location>
</feature>
<keyword evidence="1" id="KW-1133">Transmembrane helix</keyword>
<dbReference type="Pfam" id="PF00892">
    <property type="entry name" value="EamA"/>
    <property type="match status" value="2"/>
</dbReference>
<gene>
    <name evidence="3" type="ORF">RQM65_02570</name>
</gene>
<feature type="transmembrane region" description="Helical" evidence="1">
    <location>
        <begin position="237"/>
        <end position="256"/>
    </location>
</feature>
<dbReference type="Proteomes" id="UP001250656">
    <property type="component" value="Unassembled WGS sequence"/>
</dbReference>
<feature type="transmembrane region" description="Helical" evidence="1">
    <location>
        <begin position="145"/>
        <end position="163"/>
    </location>
</feature>
<dbReference type="InterPro" id="IPR037185">
    <property type="entry name" value="EmrE-like"/>
</dbReference>
<dbReference type="InterPro" id="IPR052756">
    <property type="entry name" value="Alkyne_AA_exporter"/>
</dbReference>
<evidence type="ECO:0000313" key="3">
    <source>
        <dbReference type="EMBL" id="MDT7827548.1"/>
    </source>
</evidence>
<feature type="transmembrane region" description="Helical" evidence="1">
    <location>
        <begin position="116"/>
        <end position="139"/>
    </location>
</feature>
<dbReference type="EMBL" id="JAVTTP010000001">
    <property type="protein sequence ID" value="MDT7827548.1"/>
    <property type="molecule type" value="Genomic_DNA"/>
</dbReference>
<feature type="transmembrane region" description="Helical" evidence="1">
    <location>
        <begin position="262"/>
        <end position="281"/>
    </location>
</feature>
<dbReference type="SUPFAM" id="SSF103481">
    <property type="entry name" value="Multidrug resistance efflux transporter EmrE"/>
    <property type="match status" value="2"/>
</dbReference>
<keyword evidence="4" id="KW-1185">Reference proteome</keyword>
<dbReference type="InterPro" id="IPR000620">
    <property type="entry name" value="EamA_dom"/>
</dbReference>
<evidence type="ECO:0000259" key="2">
    <source>
        <dbReference type="Pfam" id="PF00892"/>
    </source>
</evidence>
<feature type="transmembrane region" description="Helical" evidence="1">
    <location>
        <begin position="88"/>
        <end position="109"/>
    </location>
</feature>
<keyword evidence="1" id="KW-0812">Transmembrane</keyword>
<dbReference type="PANTHER" id="PTHR12715">
    <property type="entry name" value="TRANSPORTER, DRUG/METABOLITE EXPORTER FAMILY"/>
    <property type="match status" value="1"/>
</dbReference>
<feature type="transmembrane region" description="Helical" evidence="1">
    <location>
        <begin position="7"/>
        <end position="27"/>
    </location>
</feature>
<name>A0ABU3L2C2_9FLAO</name>
<evidence type="ECO:0000313" key="4">
    <source>
        <dbReference type="Proteomes" id="UP001250656"/>
    </source>
</evidence>
<feature type="domain" description="EamA" evidence="2">
    <location>
        <begin position="147"/>
        <end position="279"/>
    </location>
</feature>
<evidence type="ECO:0000256" key="1">
    <source>
        <dbReference type="SAM" id="Phobius"/>
    </source>
</evidence>
<feature type="transmembrane region" description="Helical" evidence="1">
    <location>
        <begin position="62"/>
        <end position="82"/>
    </location>
</feature>
<comment type="caution">
    <text evidence="3">The sequence shown here is derived from an EMBL/GenBank/DDBJ whole genome shotgun (WGS) entry which is preliminary data.</text>
</comment>
<reference evidence="3 4" key="1">
    <citation type="submission" date="2023-09" db="EMBL/GenBank/DDBJ databases">
        <title>Novel taxa isolated from Blanes Bay.</title>
        <authorList>
            <person name="Rey-Velasco X."/>
            <person name="Lucena T."/>
        </authorList>
    </citation>
    <scope>NUCLEOTIDE SEQUENCE [LARGE SCALE GENOMIC DNA]</scope>
    <source>
        <strain evidence="3 4">S334</strain>
    </source>
</reference>
<feature type="domain" description="EamA" evidence="2">
    <location>
        <begin position="7"/>
        <end position="133"/>
    </location>
</feature>
<sequence>MTKPRIALVVGILGISIFPVLVKLGYTSGLISAFYRMAIAFVLLVPIVLLKKQWRWPGVPLTLLAVLSGVLFGSDVAVWNIAIEESTATQASLLTNLSPIWVGMGMFLFLKDRPTVNFWIGTLVALLGMVVIVGFHFFAQLEFDRAFVFGILSGVFYAAYLLVSKKVLAQMNIPSFMLINLFASSIFLGVINLLAGEAFYGFEPAAWTVLGIQAVVCQLMAWFALNYAIRHIRTTRVSLSLLAQAFITAVLAWALLGEAITLQMVFGGIILLFGIAITFINKPLFDFQYLRMGGTGPKPRFKTDI</sequence>
<keyword evidence="1" id="KW-0472">Membrane</keyword>
<protein>
    <submittedName>
        <fullName evidence="3">DMT family transporter</fullName>
    </submittedName>
</protein>
<dbReference type="PANTHER" id="PTHR12715:SF4">
    <property type="entry name" value="EAMA DOMAIN-CONTAINING PROTEIN"/>
    <property type="match status" value="1"/>
</dbReference>
<accession>A0ABU3L2C2</accession>